<proteinExistence type="predicted"/>
<dbReference type="Pfam" id="PF06167">
    <property type="entry name" value="Peptidase_M90"/>
    <property type="match status" value="1"/>
</dbReference>
<dbReference type="InterPro" id="IPR042252">
    <property type="entry name" value="MtfA_N"/>
</dbReference>
<dbReference type="PANTHER" id="PTHR30164">
    <property type="entry name" value="MTFA PEPTIDASE"/>
    <property type="match status" value="1"/>
</dbReference>
<protein>
    <recommendedName>
        <fullName evidence="3">Zinc-dependent peptidase</fullName>
    </recommendedName>
</protein>
<dbReference type="CDD" id="cd20169">
    <property type="entry name" value="Peptidase_M90_mtfA"/>
    <property type="match status" value="1"/>
</dbReference>
<evidence type="ECO:0008006" key="3">
    <source>
        <dbReference type="Google" id="ProtNLM"/>
    </source>
</evidence>
<dbReference type="EMBL" id="FOUB01000002">
    <property type="protein sequence ID" value="SFL66350.1"/>
    <property type="molecule type" value="Genomic_DNA"/>
</dbReference>
<dbReference type="PANTHER" id="PTHR30164:SF2">
    <property type="entry name" value="PROTEIN MTFA"/>
    <property type="match status" value="1"/>
</dbReference>
<keyword evidence="2" id="KW-1185">Reference proteome</keyword>
<dbReference type="FunFam" id="3.40.390.10:FF:000012">
    <property type="entry name" value="Protein MtfA"/>
    <property type="match status" value="1"/>
</dbReference>
<gene>
    <name evidence="1" type="ORF">SAMN05421863_100271</name>
</gene>
<evidence type="ECO:0000313" key="1">
    <source>
        <dbReference type="EMBL" id="SFL66350.1"/>
    </source>
</evidence>
<dbReference type="STRING" id="44574.AAW31_00725"/>
<organism evidence="1 2">
    <name type="scientific">Nitrosomonas communis</name>
    <dbReference type="NCBI Taxonomy" id="44574"/>
    <lineage>
        <taxon>Bacteria</taxon>
        <taxon>Pseudomonadati</taxon>
        <taxon>Pseudomonadota</taxon>
        <taxon>Betaproteobacteria</taxon>
        <taxon>Nitrosomonadales</taxon>
        <taxon>Nitrosomonadaceae</taxon>
        <taxon>Nitrosomonas</taxon>
    </lineage>
</organism>
<dbReference type="InterPro" id="IPR024079">
    <property type="entry name" value="MetalloPept_cat_dom_sf"/>
</dbReference>
<dbReference type="Proteomes" id="UP000183287">
    <property type="component" value="Unassembled WGS sequence"/>
</dbReference>
<accession>A0A1I4JIF9</accession>
<dbReference type="GO" id="GO:0005829">
    <property type="term" value="C:cytosol"/>
    <property type="evidence" value="ECO:0007669"/>
    <property type="project" value="TreeGrafter"/>
</dbReference>
<reference evidence="2" key="1">
    <citation type="submission" date="2016-10" db="EMBL/GenBank/DDBJ databases">
        <authorList>
            <person name="Varghese N."/>
            <person name="Submissions S."/>
        </authorList>
    </citation>
    <scope>NUCLEOTIDE SEQUENCE [LARGE SCALE GENOMIC DNA]</scope>
    <source>
        <strain evidence="2">Nm44</strain>
    </source>
</reference>
<name>A0A1I4JIF9_9PROT</name>
<dbReference type="GO" id="GO:0008237">
    <property type="term" value="F:metallopeptidase activity"/>
    <property type="evidence" value="ECO:0007669"/>
    <property type="project" value="InterPro"/>
</dbReference>
<dbReference type="Gene3D" id="3.40.390.10">
    <property type="entry name" value="Collagenase (Catalytic Domain)"/>
    <property type="match status" value="1"/>
</dbReference>
<dbReference type="SUPFAM" id="SSF55486">
    <property type="entry name" value="Metalloproteases ('zincins'), catalytic domain"/>
    <property type="match status" value="1"/>
</dbReference>
<evidence type="ECO:0000313" key="2">
    <source>
        <dbReference type="Proteomes" id="UP000183287"/>
    </source>
</evidence>
<dbReference type="OrthoDB" id="9786424at2"/>
<dbReference type="AlphaFoldDB" id="A0A1I4JIF9"/>
<dbReference type="InterPro" id="IPR010384">
    <property type="entry name" value="MtfA_fam"/>
</dbReference>
<dbReference type="Gene3D" id="1.10.472.150">
    <property type="entry name" value="Glucose-regulated metallo-peptidase M90, N-terminal domain"/>
    <property type="match status" value="1"/>
</dbReference>
<dbReference type="RefSeq" id="WP_074902961.1">
    <property type="nucleotide sequence ID" value="NZ_FOUB01000002.1"/>
</dbReference>
<dbReference type="GO" id="GO:0004177">
    <property type="term" value="F:aminopeptidase activity"/>
    <property type="evidence" value="ECO:0007669"/>
    <property type="project" value="TreeGrafter"/>
</dbReference>
<sequence>MIWKLKKWWRNYIFQHEPIAEAIWQDVLARVHFLQGLTQPETLQLRQWTTIFLHDKKINGAQGLIVTEEMRVMISLQACMLILELDLDYYRNWLEIIVYPGEFILDYEYTDEMGIVHAVHMAASGESWLAGPVILSWEDVNDTTNNKQGYNVVIHEFAHKLDMLNGTANGCPPLHRNMDPRAWTAAFKQAFEACCNQLDKGDELVIDPYAATSPAEFFAVMSEAFFVKPCAIQQYFPQVYQQLSAFYRQNPAMRWPTGVNL</sequence>